<reference evidence="1" key="1">
    <citation type="journal article" date="2014" name="Front. Microbiol.">
        <title>High frequency of phylogenetically diverse reductive dehalogenase-homologous genes in deep subseafloor sedimentary metagenomes.</title>
        <authorList>
            <person name="Kawai M."/>
            <person name="Futagami T."/>
            <person name="Toyoda A."/>
            <person name="Takaki Y."/>
            <person name="Nishi S."/>
            <person name="Hori S."/>
            <person name="Arai W."/>
            <person name="Tsubouchi T."/>
            <person name="Morono Y."/>
            <person name="Uchiyama I."/>
            <person name="Ito T."/>
            <person name="Fujiyama A."/>
            <person name="Inagaki F."/>
            <person name="Takami H."/>
        </authorList>
    </citation>
    <scope>NUCLEOTIDE SEQUENCE</scope>
    <source>
        <strain evidence="1">Expedition CK06-06</strain>
    </source>
</reference>
<gene>
    <name evidence="1" type="ORF">S01H1_12275</name>
</gene>
<comment type="caution">
    <text evidence="1">The sequence shown here is derived from an EMBL/GenBank/DDBJ whole genome shotgun (WGS) entry which is preliminary data.</text>
</comment>
<proteinExistence type="predicted"/>
<dbReference type="InterPro" id="IPR020818">
    <property type="entry name" value="Chaperonin_GroES"/>
</dbReference>
<protein>
    <submittedName>
        <fullName evidence="1">Uncharacterized protein</fullName>
    </submittedName>
</protein>
<dbReference type="PRINTS" id="PR00297">
    <property type="entry name" value="CHAPERONIN10"/>
</dbReference>
<dbReference type="Gene3D" id="2.30.33.40">
    <property type="entry name" value="GroES chaperonin"/>
    <property type="match status" value="1"/>
</dbReference>
<accession>X0RFP5</accession>
<dbReference type="GO" id="GO:0005524">
    <property type="term" value="F:ATP binding"/>
    <property type="evidence" value="ECO:0007669"/>
    <property type="project" value="InterPro"/>
</dbReference>
<dbReference type="InterPro" id="IPR037124">
    <property type="entry name" value="Chaperonin_GroES_sf"/>
</dbReference>
<dbReference type="AlphaFoldDB" id="X0RFP5"/>
<sequence>MKNKSGIYPAGNRVLVFVDQIEDGLKTKLIEIPEAVREKYQSANASGALIECGPDAFLHMVECVYSPKGEALETRVKGYSEPFAEAGDRISFAKHAGYKYLGKDGKKYLVMLDEDITCKIDDEVELTDLNLRKGVGL</sequence>
<dbReference type="EMBL" id="BARS01006288">
    <property type="protein sequence ID" value="GAF67583.1"/>
    <property type="molecule type" value="Genomic_DNA"/>
</dbReference>
<evidence type="ECO:0000313" key="1">
    <source>
        <dbReference type="EMBL" id="GAF67583.1"/>
    </source>
</evidence>
<name>X0RFP5_9ZZZZ</name>
<organism evidence="1">
    <name type="scientific">marine sediment metagenome</name>
    <dbReference type="NCBI Taxonomy" id="412755"/>
    <lineage>
        <taxon>unclassified sequences</taxon>
        <taxon>metagenomes</taxon>
        <taxon>ecological metagenomes</taxon>
    </lineage>
</organism>
<dbReference type="GO" id="GO:0044183">
    <property type="term" value="F:protein folding chaperone"/>
    <property type="evidence" value="ECO:0007669"/>
    <property type="project" value="InterPro"/>
</dbReference>